<dbReference type="InterPro" id="IPR015915">
    <property type="entry name" value="Kelch-typ_b-propeller"/>
</dbReference>
<dbReference type="OrthoDB" id="10251809at2759"/>
<organism evidence="5 6">
    <name type="scientific">Bugula neritina</name>
    <name type="common">Brown bryozoan</name>
    <name type="synonym">Sertularia neritina</name>
    <dbReference type="NCBI Taxonomy" id="10212"/>
    <lineage>
        <taxon>Eukaryota</taxon>
        <taxon>Metazoa</taxon>
        <taxon>Spiralia</taxon>
        <taxon>Lophotrochozoa</taxon>
        <taxon>Bryozoa</taxon>
        <taxon>Gymnolaemata</taxon>
        <taxon>Cheilostomatida</taxon>
        <taxon>Flustrina</taxon>
        <taxon>Buguloidea</taxon>
        <taxon>Bugulidae</taxon>
        <taxon>Bugula</taxon>
    </lineage>
</organism>
<comment type="caution">
    <text evidence="5">The sequence shown here is derived from an EMBL/GenBank/DDBJ whole genome shotgun (WGS) entry which is preliminary data.</text>
</comment>
<evidence type="ECO:0000313" key="6">
    <source>
        <dbReference type="Proteomes" id="UP000593567"/>
    </source>
</evidence>
<dbReference type="SUPFAM" id="SSF117281">
    <property type="entry name" value="Kelch motif"/>
    <property type="match status" value="1"/>
</dbReference>
<evidence type="ECO:0000256" key="2">
    <source>
        <dbReference type="ARBA" id="ARBA00022737"/>
    </source>
</evidence>
<evidence type="ECO:0000256" key="4">
    <source>
        <dbReference type="ARBA" id="ARBA00039295"/>
    </source>
</evidence>
<dbReference type="PANTHER" id="PTHR46647:SF1">
    <property type="entry name" value="RAB9 EFFECTOR PROTEIN WITH KELCH MOTIFS"/>
    <property type="match status" value="1"/>
</dbReference>
<protein>
    <recommendedName>
        <fullName evidence="4">Rab9 effector protein with kelch motifs</fullName>
    </recommendedName>
</protein>
<evidence type="ECO:0000256" key="3">
    <source>
        <dbReference type="ARBA" id="ARBA00037224"/>
    </source>
</evidence>
<reference evidence="5" key="1">
    <citation type="submission" date="2020-06" db="EMBL/GenBank/DDBJ databases">
        <title>Draft genome of Bugula neritina, a colonial animal packing powerful symbionts and potential medicines.</title>
        <authorList>
            <person name="Rayko M."/>
        </authorList>
    </citation>
    <scope>NUCLEOTIDE SEQUENCE [LARGE SCALE GENOMIC DNA]</scope>
    <source>
        <strain evidence="5">Kwan_BN1</strain>
    </source>
</reference>
<dbReference type="AlphaFoldDB" id="A0A7J7J9G4"/>
<comment type="function">
    <text evidence="3">Rab9 effector required for endosome to trans-Golgi network (TGN) transport.</text>
</comment>
<keyword evidence="6" id="KW-1185">Reference proteome</keyword>
<dbReference type="PANTHER" id="PTHR46647">
    <property type="entry name" value="RAB9 EFFECTOR PROTEIN WITH KELCH MOTIFS"/>
    <property type="match status" value="1"/>
</dbReference>
<dbReference type="Gene3D" id="2.120.10.80">
    <property type="entry name" value="Kelch-type beta propeller"/>
    <property type="match status" value="1"/>
</dbReference>
<keyword evidence="1" id="KW-0880">Kelch repeat</keyword>
<accession>A0A7J7J9G4</accession>
<sequence>MWSWSFRTQYWTKIKPASASPPIVYNHAAVKVSNSIYVYGGENETGLSKSIWEYKIDSAVWKCKELDGSTIPSSLKHHIGLLVSPSVYRESCNETRRIHSVPAMREISTDRMSRPRTSHSNYSVFTSNKVHPWSSDYLFSSKNKKRNSLIVSTESNNESSSVHFNNNNSAFTLDGYSKESCMKQSKSDYTVVSYFRSDSQDKLLKRQSSTLSDSSFIFDNPAYVNSHEMLAGQVDVTAAAMPYSYNRTGYYGRLSRSLDSIRDVVHDSNPLYGAIPGSVVSQSEESVCGTCTVRNIVLDECSQAWDESWLEDDTITTQDDSPTTHYHQASNFPKQYRLYIIGGQKISTSSSVTEDHLMMWKADIYSKSSKNEKAQKECTLS</sequence>
<evidence type="ECO:0000313" key="5">
    <source>
        <dbReference type="EMBL" id="KAF6022869.1"/>
    </source>
</evidence>
<name>A0A7J7J9G4_BUGNE</name>
<gene>
    <name evidence="5" type="ORF">EB796_018823</name>
</gene>
<keyword evidence="2" id="KW-0677">Repeat</keyword>
<dbReference type="InterPro" id="IPR052124">
    <property type="entry name" value="Rab9_kelch_effector"/>
</dbReference>
<proteinExistence type="predicted"/>
<evidence type="ECO:0000256" key="1">
    <source>
        <dbReference type="ARBA" id="ARBA00022441"/>
    </source>
</evidence>
<dbReference type="Proteomes" id="UP000593567">
    <property type="component" value="Unassembled WGS sequence"/>
</dbReference>
<dbReference type="EMBL" id="VXIV02002798">
    <property type="protein sequence ID" value="KAF6022869.1"/>
    <property type="molecule type" value="Genomic_DNA"/>
</dbReference>